<dbReference type="EMBL" id="CAXJRC010000044">
    <property type="protein sequence ID" value="CAL2108313.1"/>
    <property type="molecule type" value="Genomic_DNA"/>
</dbReference>
<organism evidence="1 2">
    <name type="scientific">Tenacibaculum vairaonense</name>
    <dbReference type="NCBI Taxonomy" id="3137860"/>
    <lineage>
        <taxon>Bacteria</taxon>
        <taxon>Pseudomonadati</taxon>
        <taxon>Bacteroidota</taxon>
        <taxon>Flavobacteriia</taxon>
        <taxon>Flavobacteriales</taxon>
        <taxon>Flavobacteriaceae</taxon>
        <taxon>Tenacibaculum</taxon>
    </lineage>
</organism>
<dbReference type="Proteomes" id="UP001497602">
    <property type="component" value="Unassembled WGS sequence"/>
</dbReference>
<keyword evidence="2" id="KW-1185">Reference proteome</keyword>
<reference evidence="1 2" key="1">
    <citation type="submission" date="2024-05" db="EMBL/GenBank/DDBJ databases">
        <authorList>
            <person name="Duchaud E."/>
        </authorList>
    </citation>
    <scope>NUCLEOTIDE SEQUENCE [LARGE SCALE GENOMIC DNA]</scope>
    <source>
        <strain evidence="1">Ena-SAMPLE-TAB-13-05-2024-13:56:06:370-140305</strain>
    </source>
</reference>
<proteinExistence type="predicted"/>
<protein>
    <submittedName>
        <fullName evidence="1">Uncharacterized protein</fullName>
    </submittedName>
</protein>
<accession>A0ABP1FD85</accession>
<gene>
    <name evidence="1" type="ORF">T190115A13A_70086</name>
</gene>
<evidence type="ECO:0000313" key="1">
    <source>
        <dbReference type="EMBL" id="CAL2108313.1"/>
    </source>
</evidence>
<name>A0ABP1FD85_9FLAO</name>
<comment type="caution">
    <text evidence="1">The sequence shown here is derived from an EMBL/GenBank/DDBJ whole genome shotgun (WGS) entry which is preliminary data.</text>
</comment>
<sequence length="47" mass="5675">MEKMVRYKRKAKLYISFNKINTKNKEDEKNTNNASVIIFKPIHFQSK</sequence>
<evidence type="ECO:0000313" key="2">
    <source>
        <dbReference type="Proteomes" id="UP001497602"/>
    </source>
</evidence>